<accession>A0A699J9R0</accession>
<organism evidence="1">
    <name type="scientific">Tanacetum cinerariifolium</name>
    <name type="common">Dalmatian daisy</name>
    <name type="synonym">Chrysanthemum cinerariifolium</name>
    <dbReference type="NCBI Taxonomy" id="118510"/>
    <lineage>
        <taxon>Eukaryota</taxon>
        <taxon>Viridiplantae</taxon>
        <taxon>Streptophyta</taxon>
        <taxon>Embryophyta</taxon>
        <taxon>Tracheophyta</taxon>
        <taxon>Spermatophyta</taxon>
        <taxon>Magnoliopsida</taxon>
        <taxon>eudicotyledons</taxon>
        <taxon>Gunneridae</taxon>
        <taxon>Pentapetalae</taxon>
        <taxon>asterids</taxon>
        <taxon>campanulids</taxon>
        <taxon>Asterales</taxon>
        <taxon>Asteraceae</taxon>
        <taxon>Asteroideae</taxon>
        <taxon>Anthemideae</taxon>
        <taxon>Anthemidinae</taxon>
        <taxon>Tanacetum</taxon>
    </lineage>
</organism>
<dbReference type="EMBL" id="BKCJ010384295">
    <property type="protein sequence ID" value="GFA19859.1"/>
    <property type="molecule type" value="Genomic_DNA"/>
</dbReference>
<name>A0A699J9R0_TANCI</name>
<dbReference type="AlphaFoldDB" id="A0A699J9R0"/>
<sequence>MSEDYRLTSEINRVAGKVNNVVVEKDQFLDELDSLGVRYVPAKMAEFLKDIQIIAHDSSKLEVLEAGTHVGIRLKYGYVADMEEKE</sequence>
<protein>
    <submittedName>
        <fullName evidence="1">Uncharacterized protein</fullName>
    </submittedName>
</protein>
<proteinExistence type="predicted"/>
<gene>
    <name evidence="1" type="ORF">Tci_591831</name>
</gene>
<evidence type="ECO:0000313" key="1">
    <source>
        <dbReference type="EMBL" id="GFA19859.1"/>
    </source>
</evidence>
<comment type="caution">
    <text evidence="1">The sequence shown here is derived from an EMBL/GenBank/DDBJ whole genome shotgun (WGS) entry which is preliminary data.</text>
</comment>
<reference evidence="1" key="1">
    <citation type="journal article" date="2019" name="Sci. Rep.">
        <title>Draft genome of Tanacetum cinerariifolium, the natural source of mosquito coil.</title>
        <authorList>
            <person name="Yamashiro T."/>
            <person name="Shiraishi A."/>
            <person name="Satake H."/>
            <person name="Nakayama K."/>
        </authorList>
    </citation>
    <scope>NUCLEOTIDE SEQUENCE</scope>
</reference>